<proteinExistence type="predicted"/>
<keyword evidence="2" id="KW-1185">Reference proteome</keyword>
<dbReference type="RefSeq" id="WP_167359686.1">
    <property type="nucleotide sequence ID" value="NZ_FOJS01000096.1"/>
</dbReference>
<reference evidence="2" key="1">
    <citation type="submission" date="2016-10" db="EMBL/GenBank/DDBJ databases">
        <authorList>
            <person name="Varghese N."/>
            <person name="Submissions S."/>
        </authorList>
    </citation>
    <scope>NUCLEOTIDE SEQUENCE [LARGE SCALE GENOMIC DNA]</scope>
    <source>
        <strain evidence="2">M1</strain>
    </source>
</reference>
<evidence type="ECO:0000313" key="1">
    <source>
        <dbReference type="EMBL" id="SFA57432.1"/>
    </source>
</evidence>
<evidence type="ECO:0008006" key="3">
    <source>
        <dbReference type="Google" id="ProtNLM"/>
    </source>
</evidence>
<organism evidence="1 2">
    <name type="scientific">Parageobacillus thermantarcticus</name>
    <dbReference type="NCBI Taxonomy" id="186116"/>
    <lineage>
        <taxon>Bacteria</taxon>
        <taxon>Bacillati</taxon>
        <taxon>Bacillota</taxon>
        <taxon>Bacilli</taxon>
        <taxon>Bacillales</taxon>
        <taxon>Anoxybacillaceae</taxon>
        <taxon>Parageobacillus</taxon>
    </lineage>
</organism>
<evidence type="ECO:0000313" key="2">
    <source>
        <dbReference type="Proteomes" id="UP000198650"/>
    </source>
</evidence>
<name>A0A1I0U062_9BACL</name>
<dbReference type="Proteomes" id="UP000198650">
    <property type="component" value="Unassembled WGS sequence"/>
</dbReference>
<dbReference type="EMBL" id="FOJS01000096">
    <property type="protein sequence ID" value="SFA57432.1"/>
    <property type="molecule type" value="Genomic_DNA"/>
</dbReference>
<sequence>MVERTEDTFSYKSIVDEELGLIRPEEIDEASNAINDLLDRLMEVEELED</sequence>
<accession>A0A1I0U062</accession>
<gene>
    <name evidence="1" type="ORF">SAMN05192569_10961</name>
</gene>
<protein>
    <recommendedName>
        <fullName evidence="3">Type I restriction enzyme M protein</fullName>
    </recommendedName>
</protein>
<dbReference type="AlphaFoldDB" id="A0A1I0U062"/>